<name>A0A172WEF5_9EURY</name>
<dbReference type="Proteomes" id="UP000076969">
    <property type="component" value="Chromosome"/>
</dbReference>
<reference evidence="2" key="1">
    <citation type="journal article" date="2016" name="Syst. Appl. Microbiol.">
        <title>Thermococcus piezophilus sp. nov., a novel hyperthermophilic and piezophilic archaeon with a broad pressure range for growth, isolated from a deepest hydrothermal vent at the Mid-Cayman Rise.</title>
        <authorList>
            <person name="Dalmasso C."/>
            <person name="Oger P."/>
            <person name="Selva G."/>
            <person name="Courtine D."/>
            <person name="L'Haridon S."/>
            <person name="Garlaschelli A."/>
            <person name="Roussel E."/>
            <person name="Miyazaki J."/>
            <person name="Reveillaud J."/>
            <person name="Jebbar M."/>
            <person name="Takai K."/>
            <person name="Maignien L."/>
            <person name="Alain K."/>
        </authorList>
    </citation>
    <scope>NUCLEOTIDE SEQUENCE [LARGE SCALE GENOMIC DNA]</scope>
    <source>
        <strain evidence="2">CDGS</strain>
    </source>
</reference>
<sequence length="69" mass="8076">MSLPDLKCFDYILLESPKIRRKQVSSIYRFGLDGKELEFKLIHSYQEKIPRIEPFAKLMSIAPAVLHLL</sequence>
<dbReference type="RefSeq" id="WP_068663876.1">
    <property type="nucleotide sequence ID" value="NZ_CP015520.1"/>
</dbReference>
<proteinExistence type="predicted"/>
<dbReference type="EMBL" id="CP015520">
    <property type="protein sequence ID" value="ANF21810.1"/>
    <property type="molecule type" value="Genomic_DNA"/>
</dbReference>
<dbReference type="AlphaFoldDB" id="A0A172WEF5"/>
<evidence type="ECO:0000313" key="1">
    <source>
        <dbReference type="EMBL" id="ANF21810.1"/>
    </source>
</evidence>
<gene>
    <name evidence="1" type="ORF">A7C91_00250</name>
</gene>
<dbReference type="STRING" id="1712654.A7C91_00250"/>
<accession>A0A172WEF5</accession>
<keyword evidence="2" id="KW-1185">Reference proteome</keyword>
<organism evidence="1 2">
    <name type="scientific">Thermococcus piezophilus</name>
    <dbReference type="NCBI Taxonomy" id="1712654"/>
    <lineage>
        <taxon>Archaea</taxon>
        <taxon>Methanobacteriati</taxon>
        <taxon>Methanobacteriota</taxon>
        <taxon>Thermococci</taxon>
        <taxon>Thermococcales</taxon>
        <taxon>Thermococcaceae</taxon>
        <taxon>Thermococcus</taxon>
    </lineage>
</organism>
<evidence type="ECO:0000313" key="2">
    <source>
        <dbReference type="Proteomes" id="UP000076969"/>
    </source>
</evidence>
<dbReference type="GeneID" id="28494578"/>
<protein>
    <submittedName>
        <fullName evidence="1">Uncharacterized protein</fullName>
    </submittedName>
</protein>
<dbReference type="KEGG" id="tpie:A7C91_00250"/>